<reference evidence="1 2" key="1">
    <citation type="submission" date="2020-08" db="EMBL/GenBank/DDBJ databases">
        <title>Genomic Encyclopedia of Type Strains, Phase III (KMG-III): the genomes of soil and plant-associated and newly described type strains.</title>
        <authorList>
            <person name="Whitman W."/>
        </authorList>
    </citation>
    <scope>NUCLEOTIDE SEQUENCE [LARGE SCALE GENOMIC DNA]</scope>
    <source>
        <strain evidence="1 2">CECT 3146</strain>
    </source>
</reference>
<dbReference type="AlphaFoldDB" id="A0A7W8F024"/>
<protein>
    <recommendedName>
        <fullName evidence="3">Transposase</fullName>
    </recommendedName>
</protein>
<gene>
    <name evidence="1" type="ORF">FHS40_009138</name>
</gene>
<evidence type="ECO:0008006" key="3">
    <source>
        <dbReference type="Google" id="ProtNLM"/>
    </source>
</evidence>
<organism evidence="1 2">
    <name type="scientific">Streptomyces spectabilis</name>
    <dbReference type="NCBI Taxonomy" id="68270"/>
    <lineage>
        <taxon>Bacteria</taxon>
        <taxon>Bacillati</taxon>
        <taxon>Actinomycetota</taxon>
        <taxon>Actinomycetes</taxon>
        <taxon>Kitasatosporales</taxon>
        <taxon>Streptomycetaceae</taxon>
        <taxon>Streptomyces</taxon>
    </lineage>
</organism>
<dbReference type="EMBL" id="JACHJD010000054">
    <property type="protein sequence ID" value="MBB5110008.1"/>
    <property type="molecule type" value="Genomic_DNA"/>
</dbReference>
<accession>A0A7W8F024</accession>
<comment type="caution">
    <text evidence="1">The sequence shown here is derived from an EMBL/GenBank/DDBJ whole genome shotgun (WGS) entry which is preliminary data.</text>
</comment>
<dbReference type="Proteomes" id="UP000549009">
    <property type="component" value="Unassembled WGS sequence"/>
</dbReference>
<keyword evidence="2" id="KW-1185">Reference proteome</keyword>
<evidence type="ECO:0000313" key="2">
    <source>
        <dbReference type="Proteomes" id="UP000549009"/>
    </source>
</evidence>
<proteinExistence type="predicted"/>
<evidence type="ECO:0000313" key="1">
    <source>
        <dbReference type="EMBL" id="MBB5110008.1"/>
    </source>
</evidence>
<name>A0A7W8F024_STRST</name>
<sequence length="74" mass="8209">MAYEAGPTGFGLARALSVAGIRCEITVCSWLTPAVMLQHWWKAWSNTPPPTRLQDLINAVSHGRQLNLYLAPPY</sequence>